<gene>
    <name evidence="7" type="ORF">TASK_LOCUS4064</name>
</gene>
<proteinExistence type="predicted"/>
<dbReference type="InterPro" id="IPR000040">
    <property type="entry name" value="AML1_Runt"/>
</dbReference>
<keyword evidence="2" id="KW-0805">Transcription regulation</keyword>
<dbReference type="InterPro" id="IPR012346">
    <property type="entry name" value="p53/RUNT-type_TF_DNA-bd_sf"/>
</dbReference>
<evidence type="ECO:0000313" key="9">
    <source>
        <dbReference type="WBParaSite" id="TASK_0000406301-mRNA-1"/>
    </source>
</evidence>
<keyword evidence="4" id="KW-0539">Nucleus</keyword>
<feature type="compositionally biased region" description="Low complexity" evidence="5">
    <location>
        <begin position="439"/>
        <end position="453"/>
    </location>
</feature>
<evidence type="ECO:0000256" key="3">
    <source>
        <dbReference type="ARBA" id="ARBA00023163"/>
    </source>
</evidence>
<feature type="region of interest" description="Disordered" evidence="5">
    <location>
        <begin position="379"/>
        <end position="453"/>
    </location>
</feature>
<dbReference type="Gene3D" id="2.60.40.720">
    <property type="match status" value="1"/>
</dbReference>
<evidence type="ECO:0000259" key="6">
    <source>
        <dbReference type="PROSITE" id="PS51062"/>
    </source>
</evidence>
<keyword evidence="3" id="KW-0804">Transcription</keyword>
<dbReference type="InterPro" id="IPR013524">
    <property type="entry name" value="Runt_dom"/>
</dbReference>
<feature type="region of interest" description="Disordered" evidence="5">
    <location>
        <begin position="299"/>
        <end position="327"/>
    </location>
</feature>
<organism evidence="9">
    <name type="scientific">Taenia asiatica</name>
    <name type="common">Asian tapeworm</name>
    <dbReference type="NCBI Taxonomy" id="60517"/>
    <lineage>
        <taxon>Eukaryota</taxon>
        <taxon>Metazoa</taxon>
        <taxon>Spiralia</taxon>
        <taxon>Lophotrochozoa</taxon>
        <taxon>Platyhelminthes</taxon>
        <taxon>Cestoda</taxon>
        <taxon>Eucestoda</taxon>
        <taxon>Cyclophyllidea</taxon>
        <taxon>Taeniidae</taxon>
        <taxon>Taenia</taxon>
    </lineage>
</organism>
<evidence type="ECO:0000256" key="2">
    <source>
        <dbReference type="ARBA" id="ARBA00023015"/>
    </source>
</evidence>
<dbReference type="Proteomes" id="UP000282613">
    <property type="component" value="Unassembled WGS sequence"/>
</dbReference>
<feature type="region of interest" description="Disordered" evidence="5">
    <location>
        <begin position="339"/>
        <end position="361"/>
    </location>
</feature>
<dbReference type="PRINTS" id="PR00967">
    <property type="entry name" value="ONCOGENEAML1"/>
</dbReference>
<dbReference type="WBParaSite" id="TASK_0000406301-mRNA-1">
    <property type="protein sequence ID" value="TASK_0000406301-mRNA-1"/>
    <property type="gene ID" value="TASK_0000406301"/>
</dbReference>
<dbReference type="SUPFAM" id="SSF49417">
    <property type="entry name" value="p53-like transcription factors"/>
    <property type="match status" value="2"/>
</dbReference>
<dbReference type="GO" id="GO:0005524">
    <property type="term" value="F:ATP binding"/>
    <property type="evidence" value="ECO:0007669"/>
    <property type="project" value="InterPro"/>
</dbReference>
<evidence type="ECO:0000256" key="4">
    <source>
        <dbReference type="ARBA" id="ARBA00023242"/>
    </source>
</evidence>
<reference evidence="9" key="1">
    <citation type="submission" date="2016-04" db="UniProtKB">
        <authorList>
            <consortium name="WormBaseParasite"/>
        </authorList>
    </citation>
    <scope>IDENTIFICATION</scope>
</reference>
<reference evidence="7 8" key="2">
    <citation type="submission" date="2018-11" db="EMBL/GenBank/DDBJ databases">
        <authorList>
            <consortium name="Pathogen Informatics"/>
        </authorList>
    </citation>
    <scope>NUCLEOTIDE SEQUENCE [LARGE SCALE GENOMIC DNA]</scope>
</reference>
<dbReference type="PROSITE" id="PS51062">
    <property type="entry name" value="RUNT"/>
    <property type="match status" value="2"/>
</dbReference>
<feature type="domain" description="Runt" evidence="6">
    <location>
        <begin position="11"/>
        <end position="139"/>
    </location>
</feature>
<dbReference type="PANTHER" id="PTHR11950">
    <property type="entry name" value="RUNT RELATED"/>
    <property type="match status" value="1"/>
</dbReference>
<evidence type="ECO:0000256" key="1">
    <source>
        <dbReference type="ARBA" id="ARBA00004123"/>
    </source>
</evidence>
<comment type="subcellular location">
    <subcellularLocation>
        <location evidence="1">Nucleus</location>
    </subcellularLocation>
</comment>
<name>A0A158R7M1_TAEAS</name>
<dbReference type="PANTHER" id="PTHR11950:SF31">
    <property type="entry name" value="SEGMENTATION PROTEIN RUNT"/>
    <property type="match status" value="1"/>
</dbReference>
<dbReference type="GO" id="GO:0005634">
    <property type="term" value="C:nucleus"/>
    <property type="evidence" value="ECO:0007669"/>
    <property type="project" value="UniProtKB-SubCell"/>
</dbReference>
<dbReference type="GO" id="GO:0000978">
    <property type="term" value="F:RNA polymerase II cis-regulatory region sequence-specific DNA binding"/>
    <property type="evidence" value="ECO:0007669"/>
    <property type="project" value="TreeGrafter"/>
</dbReference>
<evidence type="ECO:0000256" key="5">
    <source>
        <dbReference type="SAM" id="MobiDB-lite"/>
    </source>
</evidence>
<keyword evidence="8" id="KW-1185">Reference proteome</keyword>
<evidence type="ECO:0000313" key="8">
    <source>
        <dbReference type="Proteomes" id="UP000282613"/>
    </source>
</evidence>
<protein>
    <submittedName>
        <fullName evidence="9">Runt domain-containing protein</fullName>
    </submittedName>
</protein>
<dbReference type="AlphaFoldDB" id="A0A158R7M1"/>
<dbReference type="GO" id="GO:0000981">
    <property type="term" value="F:DNA-binding transcription factor activity, RNA polymerase II-specific"/>
    <property type="evidence" value="ECO:0007669"/>
    <property type="project" value="TreeGrafter"/>
</dbReference>
<dbReference type="EMBL" id="UYRS01018326">
    <property type="protein sequence ID" value="VDK32806.1"/>
    <property type="molecule type" value="Genomic_DNA"/>
</dbReference>
<accession>A0A158R7M1</accession>
<dbReference type="OrthoDB" id="10029800at2759"/>
<feature type="domain" description="Runt" evidence="6">
    <location>
        <begin position="157"/>
        <end position="192"/>
    </location>
</feature>
<sequence length="550" mass="58961">MSDIMLAAEYTLRRALHEHAGDLVVTGSPHLLCSSLPKHWRSNKSLPTPFRVVSLIPVPDGTRVVLSAGNEERPFAELKNAVAVMQNQEARFNDLRFLGRSGRGEPNPSPLRCVYDCLSAGTATPRALGKYSLVYLASEAWLMSAYEVYVGCITLEGKSFNVTITVETNPPQVGTYSHAIKVTVDGPRVPRNKYAAASRALKAEREKSFSVQDRLVRSYGSSRIAQPLIDRAHRLLESSNRRNPSKRSFKTVGDHFGNPTGLIPSCKRPSQSLPQKSQHLPQLPGFPTKEDILLQNHMLQSFPAPPPPPPPLPPPQPPPPPTQLPSLDLRFNFHAQSTAPSFSMPSLLSRTTPPPPPPVTSMSSLIGVLAASLAVPPTPPLPTPPMNRIQDLSLNSPEVKSPPTLPPPPSKTNGNILSVERLLSGSNPTSSSPEKRQESQASPSSTSSASSAAISPKLANFQPPIQTCLSSSPVAMTSTFDTASALFKNLLAAATSASPQPTLPHRGFIPPPPLTWMKLLHRTEGASATNGTALMMNRLFGGGGGSGSGW</sequence>
<feature type="compositionally biased region" description="Polar residues" evidence="5">
    <location>
        <begin position="268"/>
        <end position="280"/>
    </location>
</feature>
<dbReference type="STRING" id="60517.A0A158R7M1"/>
<dbReference type="Pfam" id="PF00853">
    <property type="entry name" value="Runt"/>
    <property type="match status" value="2"/>
</dbReference>
<dbReference type="InterPro" id="IPR008967">
    <property type="entry name" value="p53-like_TF_DNA-bd_sf"/>
</dbReference>
<feature type="compositionally biased region" description="Pro residues" evidence="5">
    <location>
        <begin position="303"/>
        <end position="323"/>
    </location>
</feature>
<evidence type="ECO:0000313" key="7">
    <source>
        <dbReference type="EMBL" id="VDK32806.1"/>
    </source>
</evidence>
<feature type="region of interest" description="Disordered" evidence="5">
    <location>
        <begin position="235"/>
        <end position="287"/>
    </location>
</feature>